<organism evidence="2 3">
    <name type="scientific">Terrisporobacter glycolicus ATCC 14880 = DSM 1288</name>
    <dbReference type="NCBI Taxonomy" id="1121315"/>
    <lineage>
        <taxon>Bacteria</taxon>
        <taxon>Bacillati</taxon>
        <taxon>Bacillota</taxon>
        <taxon>Clostridia</taxon>
        <taxon>Peptostreptococcales</taxon>
        <taxon>Peptostreptococcaceae</taxon>
        <taxon>Terrisporobacter</taxon>
    </lineage>
</organism>
<evidence type="ECO:0000259" key="1">
    <source>
        <dbReference type="Pfam" id="PF07687"/>
    </source>
</evidence>
<name>A0ABZ2EV13_9FIRM</name>
<dbReference type="Pfam" id="PF07687">
    <property type="entry name" value="M20_dimer"/>
    <property type="match status" value="1"/>
</dbReference>
<dbReference type="PIRSF" id="PIRSF016599">
    <property type="entry name" value="Xaa-His_dipept"/>
    <property type="match status" value="1"/>
</dbReference>
<dbReference type="PANTHER" id="PTHR43501:SF1">
    <property type="entry name" value="CYTOSOL NON-SPECIFIC DIPEPTIDASE"/>
    <property type="match status" value="1"/>
</dbReference>
<reference evidence="2 3" key="1">
    <citation type="journal article" date="2023" name="PLoS ONE">
        <title>Genome-based metabolic and phylogenomic analysis of three Terrisporobacter species.</title>
        <authorList>
            <person name="Boer T."/>
            <person name="Bengelsdorf F.R."/>
            <person name="Bomeke M."/>
            <person name="Daniel R."/>
            <person name="Poehlein A."/>
        </authorList>
    </citation>
    <scope>NUCLEOTIDE SEQUENCE [LARGE SCALE GENOMIC DNA]</scope>
    <source>
        <strain evidence="2 3">DSM 1288</strain>
    </source>
</reference>
<feature type="domain" description="Peptidase M20 dimerisation" evidence="1">
    <location>
        <begin position="207"/>
        <end position="294"/>
    </location>
</feature>
<keyword evidence="2" id="KW-0378">Hydrolase</keyword>
<gene>
    <name evidence="2" type="primary">pepD_2</name>
    <name evidence="2" type="ORF">TEGL_16760</name>
</gene>
<dbReference type="InterPro" id="IPR002933">
    <property type="entry name" value="Peptidase_M20"/>
</dbReference>
<evidence type="ECO:0000313" key="3">
    <source>
        <dbReference type="Proteomes" id="UP001348492"/>
    </source>
</evidence>
<protein>
    <submittedName>
        <fullName evidence="2">Cytosol non-specific dipeptidase</fullName>
        <ecNumber evidence="2">3.4.13.18</ecNumber>
    </submittedName>
</protein>
<dbReference type="Pfam" id="PF01546">
    <property type="entry name" value="Peptidase_M20"/>
    <property type="match status" value="1"/>
</dbReference>
<dbReference type="RefSeq" id="WP_018591309.1">
    <property type="nucleotide sequence ID" value="NZ_CP117523.1"/>
</dbReference>
<dbReference type="SUPFAM" id="SSF53187">
    <property type="entry name" value="Zn-dependent exopeptidases"/>
    <property type="match status" value="1"/>
</dbReference>
<dbReference type="PANTHER" id="PTHR43501">
    <property type="entry name" value="CYTOSOL NON-SPECIFIC DIPEPTIDASE"/>
    <property type="match status" value="1"/>
</dbReference>
<dbReference type="GO" id="GO:0016805">
    <property type="term" value="F:dipeptidase activity"/>
    <property type="evidence" value="ECO:0007669"/>
    <property type="project" value="UniProtKB-KW"/>
</dbReference>
<dbReference type="PRINTS" id="PR00934">
    <property type="entry name" value="XHISDIPTASE"/>
</dbReference>
<keyword evidence="2" id="KW-0645">Protease</keyword>
<dbReference type="NCBIfam" id="TIGR01893">
    <property type="entry name" value="aa-his-dipept"/>
    <property type="match status" value="1"/>
</dbReference>
<dbReference type="InterPro" id="IPR001160">
    <property type="entry name" value="Peptidase_M20C"/>
</dbReference>
<accession>A0ABZ2EV13</accession>
<keyword evidence="2" id="KW-0224">Dipeptidase</keyword>
<sequence length="486" mass="53507">MTINIENPKLQLVFKYFSEISKIPRGSGNEKGISDYLVSEAKRLGLEVIQDETLNVIIKKTGTQGYENSPGVILQGHMDMVCEKNKDTVHDFTKDEIKLRVDGDYLYATGTTLGADNGIAVAMGLALLASDDIPHPPLEVIYTVNEEVSMIGAMKLDGSIFKGRYIINVDSEEEGKITVSCAGGVTAVITIDKEYKEISSSKVAYNIGIKGLQGGHSGMEIDKKRGNSNVLMGRVLNHICKSEISYDLVTIHGGLKNNAIPREAECVILIDDNNKEDLEKEIGNILDILKNELKTSDPGVILECNKNEETYNKALSDDVKNQIIGVLNLMPRGIQTMSADIEGLVESSTNLGVVVTNDNDIKFEFATRSSVKSLKEDLNYRMELLSGFIGVKLDLEDDYPEWEYAKNSKLEKICEDTYEEVTGKKPEIVALHAGLECGLLLDAIKGAEAVSIGPDLFDVHTPNEHLSISSTERIWDYLIAILKNIK</sequence>
<dbReference type="Proteomes" id="UP001348492">
    <property type="component" value="Chromosome"/>
</dbReference>
<dbReference type="EC" id="3.4.13.18" evidence="2"/>
<evidence type="ECO:0000313" key="2">
    <source>
        <dbReference type="EMBL" id="WWD83270.1"/>
    </source>
</evidence>
<dbReference type="CDD" id="cd03890">
    <property type="entry name" value="M20_pepD"/>
    <property type="match status" value="1"/>
</dbReference>
<dbReference type="Gene3D" id="3.40.630.10">
    <property type="entry name" value="Zn peptidases"/>
    <property type="match status" value="2"/>
</dbReference>
<dbReference type="EMBL" id="CP117523">
    <property type="protein sequence ID" value="WWD83270.1"/>
    <property type="molecule type" value="Genomic_DNA"/>
</dbReference>
<proteinExistence type="predicted"/>
<keyword evidence="3" id="KW-1185">Reference proteome</keyword>
<dbReference type="InterPro" id="IPR011650">
    <property type="entry name" value="Peptidase_M20_dimer"/>
</dbReference>